<keyword evidence="1" id="KW-0175">Coiled coil</keyword>
<feature type="transmembrane region" description="Helical" evidence="3">
    <location>
        <begin position="202"/>
        <end position="220"/>
    </location>
</feature>
<dbReference type="CDD" id="cd01650">
    <property type="entry name" value="RT_nLTR_like"/>
    <property type="match status" value="1"/>
</dbReference>
<dbReference type="PANTHER" id="PTHR33802:SF4">
    <property type="entry name" value="SI:DKEY-29D8.3"/>
    <property type="match status" value="1"/>
</dbReference>
<reference evidence="5" key="1">
    <citation type="submission" date="2023-06" db="EMBL/GenBank/DDBJ databases">
        <title>Male Hemibagrus guttatus genome.</title>
        <authorList>
            <person name="Bian C."/>
        </authorList>
    </citation>
    <scope>NUCLEOTIDE SEQUENCE</scope>
    <source>
        <strain evidence="5">Male_cb2023</strain>
        <tissue evidence="5">Muscle</tissue>
    </source>
</reference>
<feature type="transmembrane region" description="Helical" evidence="3">
    <location>
        <begin position="229"/>
        <end position="247"/>
    </location>
</feature>
<evidence type="ECO:0000256" key="1">
    <source>
        <dbReference type="SAM" id="Coils"/>
    </source>
</evidence>
<dbReference type="InterPro" id="IPR036691">
    <property type="entry name" value="Endo/exonu/phosph_ase_sf"/>
</dbReference>
<dbReference type="Pfam" id="PF03372">
    <property type="entry name" value="Exo_endo_phos"/>
    <property type="match status" value="1"/>
</dbReference>
<keyword evidence="3" id="KW-0472">Membrane</keyword>
<sequence length="1128" mass="130108">MEEHNIGRILVLFLSLLVYLITLTINALAGSGKGPFLHRTGNVSALYETEITPAGWTFSIWGIIYFWLLLMNLYFLSCICRRTATGWMYCSPAFLPYGFFLSWMINMLLNITWLLLWDRELMISALICLALIAFTSYLLIFFSCVGLRAHGAWLKQNHPTDLYCIYVLVQNGIATYATWTTIATLLNLTIVLDIKSMSPTNAATVSLCLLLLEVIVWFAVENFVFEKHVRYILTVYPVIIFALSGSLSKHYDAADPGRNAVFSGEWTGSRPTPVDVCPQQPFQDPQEVPGGEAQFAGWPQPPVTAQKTRHQRVPTEGDSEDRVGPKVPGPKEPGSFPNKKGMKPMAHNPYDPDGMPVGIKACTPEPELKQPHVKQARRNNVDCCHHNAKAMVLRHASARLATRVLPPQGAPQTPQIVVADQERNAPPRLHRAPQSQMRTTTYPLLDWKKSQSELPNLKHGYWRKGRELADMMERRKVDILCVQETRWKGSKARSIGAGFKLFYYGVDSKRNGVGVVLKEEFVRNVLEVKRVSDRVMSLKLEIEGVMLNVVSGYAPQVGCELEEKERFWKELDEVMESIPTGERVVIGADFNGHVGEGNAGDEEVMGKFGVKERNLEGQMVVDFAKRMDMGVVNTYFQKREEHRVTYKSGGRSTQVDYILCRRGNLKEISDCKVVVGESVARQHRMVVCRMTLMVCKTKRPKREIEKKTKWWKLKKEECCEEFRQKLRQALGGQVVLPDDWETTAEVIRETGRKVLGVSSGRRKEDKETWWWNEEVQDSIQRKRLAKKKWDMDRTEENRQEYKELQRRVKREVSKAKQKAYDELYTRLDTREGEKDLYRLARQRDRDGKDVQQVRVIKDRDGRVLTSEESLQRRWKEYFEELMNEENEREKRVEGVNSVEQKVDKIRKDEVRKALKRMKSGKAVGPDDIPVEVWKCLGEAAVEFLASLFNRVLESERMPEEWRRSVLVPIFKNKGDVQSCSNYRGIKLMSHTMKLWERVVEARLRKVVEICEQQYGFMPRKSTTDAIFALRILMEKYRDGQKELHCVFVDLEKAYDRVPREELWYCMRKSGVAEKYVRVVQDMYERSRTVVRCAVGQTEEFKVEVGLHQGSALSPFLFAIVMDQLSEEV</sequence>
<dbReference type="InterPro" id="IPR005135">
    <property type="entry name" value="Endo/exonuclease/phosphatase"/>
</dbReference>
<feature type="coiled-coil region" evidence="1">
    <location>
        <begin position="784"/>
        <end position="818"/>
    </location>
</feature>
<proteinExistence type="predicted"/>
<dbReference type="AlphaFoldDB" id="A0AAE0Q3J4"/>
<comment type="caution">
    <text evidence="5">The sequence shown here is derived from an EMBL/GenBank/DDBJ whole genome shotgun (WGS) entry which is preliminary data.</text>
</comment>
<evidence type="ECO:0000256" key="2">
    <source>
        <dbReference type="SAM" id="MobiDB-lite"/>
    </source>
</evidence>
<gene>
    <name evidence="5" type="ORF">QTP70_012336</name>
</gene>
<feature type="region of interest" description="Disordered" evidence="2">
    <location>
        <begin position="300"/>
        <end position="344"/>
    </location>
</feature>
<keyword evidence="3" id="KW-1133">Transmembrane helix</keyword>
<feature type="domain" description="Reverse transcriptase" evidence="4">
    <location>
        <begin position="950"/>
        <end position="1128"/>
    </location>
</feature>
<feature type="transmembrane region" description="Helical" evidence="3">
    <location>
        <begin position="56"/>
        <end position="76"/>
    </location>
</feature>
<dbReference type="Gene3D" id="3.60.10.10">
    <property type="entry name" value="Endonuclease/exonuclease/phosphatase"/>
    <property type="match status" value="1"/>
</dbReference>
<feature type="transmembrane region" description="Helical" evidence="3">
    <location>
        <begin position="9"/>
        <end position="29"/>
    </location>
</feature>
<dbReference type="SUPFAM" id="SSF56219">
    <property type="entry name" value="DNase I-like"/>
    <property type="match status" value="1"/>
</dbReference>
<evidence type="ECO:0000313" key="5">
    <source>
        <dbReference type="EMBL" id="KAK3513369.1"/>
    </source>
</evidence>
<feature type="transmembrane region" description="Helical" evidence="3">
    <location>
        <begin position="97"/>
        <end position="116"/>
    </location>
</feature>
<dbReference type="Pfam" id="PF00078">
    <property type="entry name" value="RVT_1"/>
    <property type="match status" value="1"/>
</dbReference>
<feature type="transmembrane region" description="Helical" evidence="3">
    <location>
        <begin position="122"/>
        <end position="142"/>
    </location>
</feature>
<dbReference type="PANTHER" id="PTHR33802">
    <property type="entry name" value="SI:CH211-161H7.5-RELATED"/>
    <property type="match status" value="1"/>
</dbReference>
<keyword evidence="6" id="KW-1185">Reference proteome</keyword>
<organism evidence="5 6">
    <name type="scientific">Hemibagrus guttatus</name>
    <dbReference type="NCBI Taxonomy" id="175788"/>
    <lineage>
        <taxon>Eukaryota</taxon>
        <taxon>Metazoa</taxon>
        <taxon>Chordata</taxon>
        <taxon>Craniata</taxon>
        <taxon>Vertebrata</taxon>
        <taxon>Euteleostomi</taxon>
        <taxon>Actinopterygii</taxon>
        <taxon>Neopterygii</taxon>
        <taxon>Teleostei</taxon>
        <taxon>Ostariophysi</taxon>
        <taxon>Siluriformes</taxon>
        <taxon>Bagridae</taxon>
        <taxon>Hemibagrus</taxon>
    </lineage>
</organism>
<evidence type="ECO:0000259" key="4">
    <source>
        <dbReference type="PROSITE" id="PS50878"/>
    </source>
</evidence>
<dbReference type="GO" id="GO:0003824">
    <property type="term" value="F:catalytic activity"/>
    <property type="evidence" value="ECO:0007669"/>
    <property type="project" value="InterPro"/>
</dbReference>
<accession>A0AAE0Q3J4</accession>
<dbReference type="CDD" id="cd09076">
    <property type="entry name" value="L1-EN"/>
    <property type="match status" value="1"/>
</dbReference>
<dbReference type="Proteomes" id="UP001274896">
    <property type="component" value="Unassembled WGS sequence"/>
</dbReference>
<evidence type="ECO:0000256" key="3">
    <source>
        <dbReference type="SAM" id="Phobius"/>
    </source>
</evidence>
<protein>
    <recommendedName>
        <fullName evidence="4">Reverse transcriptase domain-containing protein</fullName>
    </recommendedName>
</protein>
<evidence type="ECO:0000313" key="6">
    <source>
        <dbReference type="Proteomes" id="UP001274896"/>
    </source>
</evidence>
<name>A0AAE0Q3J4_9TELE</name>
<dbReference type="PROSITE" id="PS50878">
    <property type="entry name" value="RT_POL"/>
    <property type="match status" value="1"/>
</dbReference>
<dbReference type="EMBL" id="JAUCMX010000022">
    <property type="protein sequence ID" value="KAK3513369.1"/>
    <property type="molecule type" value="Genomic_DNA"/>
</dbReference>
<dbReference type="InterPro" id="IPR043502">
    <property type="entry name" value="DNA/RNA_pol_sf"/>
</dbReference>
<dbReference type="SUPFAM" id="SSF56672">
    <property type="entry name" value="DNA/RNA polymerases"/>
    <property type="match status" value="1"/>
</dbReference>
<feature type="transmembrane region" description="Helical" evidence="3">
    <location>
        <begin position="163"/>
        <end position="190"/>
    </location>
</feature>
<keyword evidence="3" id="KW-0812">Transmembrane</keyword>
<dbReference type="InterPro" id="IPR000477">
    <property type="entry name" value="RT_dom"/>
</dbReference>